<dbReference type="SUPFAM" id="SSF46689">
    <property type="entry name" value="Homeodomain-like"/>
    <property type="match status" value="1"/>
</dbReference>
<dbReference type="FunFam" id="3.40.50.300:FF:000006">
    <property type="entry name" value="DNA-binding transcriptional regulator NtrC"/>
    <property type="match status" value="1"/>
</dbReference>
<reference evidence="8 9" key="1">
    <citation type="submission" date="2016-11" db="EMBL/GenBank/DDBJ databases">
        <authorList>
            <person name="Jaros S."/>
            <person name="Januszkiewicz K."/>
            <person name="Wedrychowicz H."/>
        </authorList>
    </citation>
    <scope>NUCLEOTIDE SEQUENCE [LARGE SCALE GENOMIC DNA]</scope>
    <source>
        <strain evidence="8 9">DSM 17477</strain>
    </source>
</reference>
<feature type="domain" description="PAS" evidence="7">
    <location>
        <begin position="125"/>
        <end position="170"/>
    </location>
</feature>
<proteinExistence type="predicted"/>
<dbReference type="InterPro" id="IPR013767">
    <property type="entry name" value="PAS_fold"/>
</dbReference>
<dbReference type="Proteomes" id="UP000184052">
    <property type="component" value="Unassembled WGS sequence"/>
</dbReference>
<dbReference type="EMBL" id="FQZL01000037">
    <property type="protein sequence ID" value="SHJ78060.1"/>
    <property type="molecule type" value="Genomic_DNA"/>
</dbReference>
<dbReference type="Gene3D" id="1.10.10.60">
    <property type="entry name" value="Homeodomain-like"/>
    <property type="match status" value="1"/>
</dbReference>
<feature type="domain" description="Sigma-54 factor interaction" evidence="6">
    <location>
        <begin position="272"/>
        <end position="500"/>
    </location>
</feature>
<feature type="domain" description="PAS" evidence="7">
    <location>
        <begin position="13"/>
        <end position="67"/>
    </location>
</feature>
<dbReference type="InterPro" id="IPR000014">
    <property type="entry name" value="PAS"/>
</dbReference>
<dbReference type="PROSITE" id="PS50045">
    <property type="entry name" value="SIGMA54_INTERACT_4"/>
    <property type="match status" value="1"/>
</dbReference>
<dbReference type="PROSITE" id="PS50112">
    <property type="entry name" value="PAS"/>
    <property type="match status" value="2"/>
</dbReference>
<dbReference type="InterPro" id="IPR035965">
    <property type="entry name" value="PAS-like_dom_sf"/>
</dbReference>
<organism evidence="8 9">
    <name type="scientific">Dethiosulfatibacter aminovorans DSM 17477</name>
    <dbReference type="NCBI Taxonomy" id="1121476"/>
    <lineage>
        <taxon>Bacteria</taxon>
        <taxon>Bacillati</taxon>
        <taxon>Bacillota</taxon>
        <taxon>Tissierellia</taxon>
        <taxon>Dethiosulfatibacter</taxon>
    </lineage>
</organism>
<dbReference type="SUPFAM" id="SSF55785">
    <property type="entry name" value="PYP-like sensor domain (PAS domain)"/>
    <property type="match status" value="2"/>
</dbReference>
<dbReference type="InterPro" id="IPR003593">
    <property type="entry name" value="AAA+_ATPase"/>
</dbReference>
<evidence type="ECO:0000313" key="8">
    <source>
        <dbReference type="EMBL" id="SHJ78060.1"/>
    </source>
</evidence>
<dbReference type="Pfam" id="PF00989">
    <property type="entry name" value="PAS"/>
    <property type="match status" value="1"/>
</dbReference>
<keyword evidence="2" id="KW-0067">ATP-binding</keyword>
<dbReference type="PANTHER" id="PTHR32071">
    <property type="entry name" value="TRANSCRIPTIONAL REGULATORY PROTEIN"/>
    <property type="match status" value="1"/>
</dbReference>
<evidence type="ECO:0000259" key="6">
    <source>
        <dbReference type="PROSITE" id="PS50045"/>
    </source>
</evidence>
<sequence length="621" mass="71021">MNQNTYVDYHSLSEILLINVFNSVDQGIAILNEQNIIVQHNNKFMEFLGIERVHLAGNTIEQYISPDFLIEGDKNIFMADKVDNILVIEVKNISLYNDLNYKLILVGISQEGAITKREYEKILHDKDVYEAVLNTISDGVTIIDDEGKVVFFNKAAEKIEGLYKNEVIGKHMTEVYPVSWEDSYALKALQTRKKILNQYQTYVTKRRQVIAISNNYPIYIEGKLAGAASTFRDYSKFQEIVNKNFELQAKLQDKKSDKGVYDVSDHYTFEDIIGTSMILKKTIEHAKNASLTNSPVFIYGETGTGKELFAQSIHYSSNRANGPFLAINCAAIPETLLEGILFGTSKGVFTGAVDKPGLFEQANGGTLFLDEINSMPLALQSKLLRVLQEKKVRRLGHKEEVPFDARIISSCNIDPMIAINKQQIRNDLFYRLAVVYISVPPLRDRTEDIDILCSHFIKTFNRQFNKSVNSISSEVRREFHNYKWPGNVRQLKNSIESVMNIVPQESLTIEKNHIPHYLGLFSEEKTNKTIASNYDIDTPMEQINKESTFDNSKIAYHSQQEDQKIVDNSTDIFEKIKRDEKRTIINALSRNSGNITKAASELGMSRQKLQYRLKKYNIRKH</sequence>
<keyword evidence="4" id="KW-0238">DNA-binding</keyword>
<evidence type="ECO:0000256" key="1">
    <source>
        <dbReference type="ARBA" id="ARBA00022741"/>
    </source>
</evidence>
<dbReference type="SMART" id="SM00091">
    <property type="entry name" value="PAS"/>
    <property type="match status" value="2"/>
</dbReference>
<dbReference type="SMART" id="SM00382">
    <property type="entry name" value="AAA"/>
    <property type="match status" value="1"/>
</dbReference>
<dbReference type="Pfam" id="PF25601">
    <property type="entry name" value="AAA_lid_14"/>
    <property type="match status" value="1"/>
</dbReference>
<dbReference type="InterPro" id="IPR058031">
    <property type="entry name" value="AAA_lid_NorR"/>
</dbReference>
<dbReference type="GO" id="GO:0005524">
    <property type="term" value="F:ATP binding"/>
    <property type="evidence" value="ECO:0007669"/>
    <property type="project" value="UniProtKB-KW"/>
</dbReference>
<evidence type="ECO:0000256" key="5">
    <source>
        <dbReference type="ARBA" id="ARBA00023163"/>
    </source>
</evidence>
<keyword evidence="5" id="KW-0804">Transcription</keyword>
<evidence type="ECO:0000313" key="9">
    <source>
        <dbReference type="Proteomes" id="UP000184052"/>
    </source>
</evidence>
<dbReference type="RefSeq" id="WP_175548586.1">
    <property type="nucleotide sequence ID" value="NZ_FQZL01000037.1"/>
</dbReference>
<dbReference type="InterPro" id="IPR025943">
    <property type="entry name" value="Sigma_54_int_dom_ATP-bd_2"/>
</dbReference>
<dbReference type="PRINTS" id="PR01590">
    <property type="entry name" value="HTHFIS"/>
</dbReference>
<dbReference type="InterPro" id="IPR025662">
    <property type="entry name" value="Sigma_54_int_dom_ATP-bd_1"/>
</dbReference>
<keyword evidence="9" id="KW-1185">Reference proteome</keyword>
<dbReference type="NCBIfam" id="TIGR00229">
    <property type="entry name" value="sensory_box"/>
    <property type="match status" value="1"/>
</dbReference>
<dbReference type="InterPro" id="IPR002197">
    <property type="entry name" value="HTH_Fis"/>
</dbReference>
<dbReference type="PROSITE" id="PS00676">
    <property type="entry name" value="SIGMA54_INTERACT_2"/>
    <property type="match status" value="1"/>
</dbReference>
<evidence type="ECO:0000256" key="3">
    <source>
        <dbReference type="ARBA" id="ARBA00023015"/>
    </source>
</evidence>
<dbReference type="Gene3D" id="3.30.450.20">
    <property type="entry name" value="PAS domain"/>
    <property type="match status" value="1"/>
</dbReference>
<dbReference type="InterPro" id="IPR002078">
    <property type="entry name" value="Sigma_54_int"/>
</dbReference>
<dbReference type="CDD" id="cd00009">
    <property type="entry name" value="AAA"/>
    <property type="match status" value="1"/>
</dbReference>
<dbReference type="Pfam" id="PF13188">
    <property type="entry name" value="PAS_8"/>
    <property type="match status" value="1"/>
</dbReference>
<keyword evidence="3" id="KW-0805">Transcription regulation</keyword>
<dbReference type="Gene3D" id="3.40.50.300">
    <property type="entry name" value="P-loop containing nucleotide triphosphate hydrolases"/>
    <property type="match status" value="1"/>
</dbReference>
<evidence type="ECO:0000259" key="7">
    <source>
        <dbReference type="PROSITE" id="PS50112"/>
    </source>
</evidence>
<dbReference type="PROSITE" id="PS00688">
    <property type="entry name" value="SIGMA54_INTERACT_3"/>
    <property type="match status" value="1"/>
</dbReference>
<name>A0A1M6M3X0_9FIRM</name>
<dbReference type="InterPro" id="IPR027417">
    <property type="entry name" value="P-loop_NTPase"/>
</dbReference>
<accession>A0A1M6M3X0</accession>
<dbReference type="InterPro" id="IPR025944">
    <property type="entry name" value="Sigma_54_int_dom_CS"/>
</dbReference>
<dbReference type="GO" id="GO:0043565">
    <property type="term" value="F:sequence-specific DNA binding"/>
    <property type="evidence" value="ECO:0007669"/>
    <property type="project" value="InterPro"/>
</dbReference>
<evidence type="ECO:0000256" key="4">
    <source>
        <dbReference type="ARBA" id="ARBA00023125"/>
    </source>
</evidence>
<dbReference type="GO" id="GO:0006355">
    <property type="term" value="P:regulation of DNA-templated transcription"/>
    <property type="evidence" value="ECO:0007669"/>
    <property type="project" value="InterPro"/>
</dbReference>
<protein>
    <submittedName>
        <fullName evidence="8">Arginine utilization regulatory protein</fullName>
    </submittedName>
</protein>
<dbReference type="PANTHER" id="PTHR32071:SF74">
    <property type="entry name" value="TRANSCRIPTIONAL ACTIVATOR ROCR"/>
    <property type="match status" value="1"/>
</dbReference>
<evidence type="ECO:0000256" key="2">
    <source>
        <dbReference type="ARBA" id="ARBA00022840"/>
    </source>
</evidence>
<dbReference type="CDD" id="cd00130">
    <property type="entry name" value="PAS"/>
    <property type="match status" value="1"/>
</dbReference>
<dbReference type="PROSITE" id="PS00675">
    <property type="entry name" value="SIGMA54_INTERACT_1"/>
    <property type="match status" value="1"/>
</dbReference>
<dbReference type="AlphaFoldDB" id="A0A1M6M3X0"/>
<gene>
    <name evidence="8" type="ORF">SAMN02745751_03348</name>
</gene>
<dbReference type="Gene3D" id="1.10.8.60">
    <property type="match status" value="1"/>
</dbReference>
<dbReference type="Pfam" id="PF00158">
    <property type="entry name" value="Sigma54_activat"/>
    <property type="match status" value="1"/>
</dbReference>
<dbReference type="SUPFAM" id="SSF52540">
    <property type="entry name" value="P-loop containing nucleoside triphosphate hydrolases"/>
    <property type="match status" value="1"/>
</dbReference>
<dbReference type="InterPro" id="IPR009057">
    <property type="entry name" value="Homeodomain-like_sf"/>
</dbReference>
<dbReference type="Pfam" id="PF02954">
    <property type="entry name" value="HTH_8"/>
    <property type="match status" value="1"/>
</dbReference>
<keyword evidence="1" id="KW-0547">Nucleotide-binding</keyword>
<dbReference type="STRING" id="1121476.SAMN02745751_03348"/>